<dbReference type="PRINTS" id="PR01386">
    <property type="entry name" value="CCMCBIOGNSIS"/>
</dbReference>
<dbReference type="InterPro" id="IPR003557">
    <property type="entry name" value="Cyt_c_biogenesis_CcmC"/>
</dbReference>
<dbReference type="RefSeq" id="WP_081127942.1">
    <property type="nucleotide sequence ID" value="NZ_DAHXOC010000011.1"/>
</dbReference>
<comment type="subcellular location">
    <subcellularLocation>
        <location evidence="9">Cell inner membrane</location>
    </subcellularLocation>
    <subcellularLocation>
        <location evidence="2">Membrane</location>
        <topology evidence="2">Multi-pass membrane protein</topology>
    </subcellularLocation>
</comment>
<dbReference type="Proteomes" id="UP000307749">
    <property type="component" value="Unassembled WGS sequence"/>
</dbReference>
<evidence type="ECO:0000256" key="4">
    <source>
        <dbReference type="ARBA" id="ARBA00016463"/>
    </source>
</evidence>
<keyword evidence="9" id="KW-0997">Cell inner membrane</keyword>
<accession>A0A4S3KQB8</accession>
<dbReference type="PANTHER" id="PTHR30071">
    <property type="entry name" value="HEME EXPORTER PROTEIN C"/>
    <property type="match status" value="1"/>
</dbReference>
<evidence type="ECO:0000256" key="9">
    <source>
        <dbReference type="RuleBase" id="RU364092"/>
    </source>
</evidence>
<keyword evidence="9" id="KW-0813">Transport</keyword>
<feature type="transmembrane region" description="Helical" evidence="9">
    <location>
        <begin position="130"/>
        <end position="149"/>
    </location>
</feature>
<sequence>MNAFKLWYHKLGSPPYFYVFAGYIQPWLWTIAIVLALLGLYGGLVLAPPDALQGDAFRIIFVHVPAAWMSLFVYGVMAVSAFVAVIWRPKMAEVLAMESAPIGAAFTLIALITGSLWGKPMWGTYWTWDARLTSELVLFFIYLGVIGLYHAFDDPRQGARAASFLAMIGAVNLPIVHYSVVWWNTLHQGTTVRYFGPSSIAPSMLWPLLLMTIAAKFYYGASLMGRSRVALLNLERGKDWVADEVRGGDAHG</sequence>
<dbReference type="OrthoDB" id="9778550at2"/>
<dbReference type="GO" id="GO:0015232">
    <property type="term" value="F:heme transmembrane transporter activity"/>
    <property type="evidence" value="ECO:0007669"/>
    <property type="project" value="InterPro"/>
</dbReference>
<dbReference type="AlphaFoldDB" id="A0A4S3KQB8"/>
<evidence type="ECO:0000313" key="11">
    <source>
        <dbReference type="EMBL" id="THD11223.1"/>
    </source>
</evidence>
<feature type="transmembrane region" description="Helical" evidence="9">
    <location>
        <begin position="200"/>
        <end position="219"/>
    </location>
</feature>
<organism evidence="11 12">
    <name type="scientific">Metallibacterium scheffleri</name>
    <dbReference type="NCBI Taxonomy" id="993689"/>
    <lineage>
        <taxon>Bacteria</taxon>
        <taxon>Pseudomonadati</taxon>
        <taxon>Pseudomonadota</taxon>
        <taxon>Gammaproteobacteria</taxon>
        <taxon>Lysobacterales</taxon>
        <taxon>Rhodanobacteraceae</taxon>
        <taxon>Metallibacterium</taxon>
    </lineage>
</organism>
<evidence type="ECO:0000256" key="1">
    <source>
        <dbReference type="ARBA" id="ARBA00002442"/>
    </source>
</evidence>
<evidence type="ECO:0000256" key="5">
    <source>
        <dbReference type="ARBA" id="ARBA00022692"/>
    </source>
</evidence>
<gene>
    <name evidence="9" type="primary">ccmC</name>
    <name evidence="11" type="ORF">B1806_04850</name>
</gene>
<keyword evidence="12" id="KW-1185">Reference proteome</keyword>
<keyword evidence="7 9" id="KW-1133">Transmembrane helix</keyword>
<dbReference type="GO" id="GO:0017004">
    <property type="term" value="P:cytochrome complex assembly"/>
    <property type="evidence" value="ECO:0007669"/>
    <property type="project" value="UniProtKB-KW"/>
</dbReference>
<comment type="caution">
    <text evidence="11">The sequence shown here is derived from an EMBL/GenBank/DDBJ whole genome shotgun (WGS) entry which is preliminary data.</text>
</comment>
<dbReference type="EMBL" id="MWQO01000015">
    <property type="protein sequence ID" value="THD11223.1"/>
    <property type="molecule type" value="Genomic_DNA"/>
</dbReference>
<evidence type="ECO:0000256" key="7">
    <source>
        <dbReference type="ARBA" id="ARBA00022989"/>
    </source>
</evidence>
<dbReference type="PANTHER" id="PTHR30071:SF1">
    <property type="entry name" value="CYTOCHROME B_B6 PROTEIN-RELATED"/>
    <property type="match status" value="1"/>
</dbReference>
<name>A0A4S3KQB8_9GAMM</name>
<dbReference type="InterPro" id="IPR045062">
    <property type="entry name" value="Cyt_c_biogenesis_CcsA/CcmC"/>
</dbReference>
<keyword evidence="8 9" id="KW-0472">Membrane</keyword>
<evidence type="ECO:0000256" key="8">
    <source>
        <dbReference type="ARBA" id="ARBA00023136"/>
    </source>
</evidence>
<feature type="domain" description="Cytochrome c assembly protein" evidence="10">
    <location>
        <begin position="17"/>
        <end position="187"/>
    </location>
</feature>
<proteinExistence type="inferred from homology"/>
<dbReference type="STRING" id="993689.GCA_002077135_02347"/>
<evidence type="ECO:0000256" key="6">
    <source>
        <dbReference type="ARBA" id="ARBA00022748"/>
    </source>
</evidence>
<dbReference type="NCBIfam" id="TIGR01191">
    <property type="entry name" value="ccmC"/>
    <property type="match status" value="1"/>
</dbReference>
<dbReference type="GO" id="GO:0020037">
    <property type="term" value="F:heme binding"/>
    <property type="evidence" value="ECO:0007669"/>
    <property type="project" value="InterPro"/>
</dbReference>
<feature type="transmembrane region" description="Helical" evidence="9">
    <location>
        <begin position="99"/>
        <end position="118"/>
    </location>
</feature>
<feature type="transmembrane region" description="Helical" evidence="9">
    <location>
        <begin position="67"/>
        <end position="87"/>
    </location>
</feature>
<evidence type="ECO:0000256" key="2">
    <source>
        <dbReference type="ARBA" id="ARBA00004141"/>
    </source>
</evidence>
<feature type="transmembrane region" description="Helical" evidence="9">
    <location>
        <begin position="161"/>
        <end position="180"/>
    </location>
</feature>
<keyword evidence="5 9" id="KW-0812">Transmembrane</keyword>
<dbReference type="Pfam" id="PF01578">
    <property type="entry name" value="Cytochrom_C_asm"/>
    <property type="match status" value="1"/>
</dbReference>
<evidence type="ECO:0000256" key="3">
    <source>
        <dbReference type="ARBA" id="ARBA00005840"/>
    </source>
</evidence>
<dbReference type="GO" id="GO:0005886">
    <property type="term" value="C:plasma membrane"/>
    <property type="evidence" value="ECO:0007669"/>
    <property type="project" value="UniProtKB-SubCell"/>
</dbReference>
<protein>
    <recommendedName>
        <fullName evidence="4 9">Heme exporter protein C</fullName>
    </recommendedName>
    <alternativeName>
        <fullName evidence="9">Cytochrome c-type biogenesis protein</fullName>
    </alternativeName>
</protein>
<evidence type="ECO:0000259" key="10">
    <source>
        <dbReference type="Pfam" id="PF01578"/>
    </source>
</evidence>
<feature type="transmembrane region" description="Helical" evidence="9">
    <location>
        <begin position="27"/>
        <end position="47"/>
    </location>
</feature>
<comment type="function">
    <text evidence="1 9">Required for the export of heme to the periplasm for the biogenesis of c-type cytochromes.</text>
</comment>
<comment type="similarity">
    <text evidence="3 9">Belongs to the CcmC/CycZ/HelC family.</text>
</comment>
<evidence type="ECO:0000313" key="12">
    <source>
        <dbReference type="Proteomes" id="UP000307749"/>
    </source>
</evidence>
<reference evidence="11 12" key="1">
    <citation type="submission" date="2017-02" db="EMBL/GenBank/DDBJ databases">
        <title>Whole genome sequencing of Metallibacterium scheffleri DSM 24874 (T).</title>
        <authorList>
            <person name="Kumar S."/>
            <person name="Patil P."/>
            <person name="Patil P.B."/>
        </authorList>
    </citation>
    <scope>NUCLEOTIDE SEQUENCE [LARGE SCALE GENOMIC DNA]</scope>
    <source>
        <strain evidence="11 12">DSM 24874</strain>
    </source>
</reference>
<keyword evidence="6 9" id="KW-0201">Cytochrome c-type biogenesis</keyword>
<keyword evidence="9" id="KW-1003">Cell membrane</keyword>
<dbReference type="InterPro" id="IPR002541">
    <property type="entry name" value="Cyt_c_assembly"/>
</dbReference>